<dbReference type="EMBL" id="ML119778">
    <property type="protein sequence ID" value="RPA74886.1"/>
    <property type="molecule type" value="Genomic_DNA"/>
</dbReference>
<proteinExistence type="predicted"/>
<accession>A0A3N4HPI8</accession>
<evidence type="ECO:0000313" key="1">
    <source>
        <dbReference type="EMBL" id="RPA74886.1"/>
    </source>
</evidence>
<keyword evidence="2" id="KW-1185">Reference proteome</keyword>
<gene>
    <name evidence="1" type="ORF">BJ508DRAFT_332656</name>
</gene>
<protein>
    <submittedName>
        <fullName evidence="1">Uncharacterized protein</fullName>
    </submittedName>
</protein>
<sequence>MIQMFQPPSSIHHHCIRLFVSTVSVSLSPPDPEVVTTVSNSSSPTNPKVVITGSGSTDHHHQIRLYRSSSPTPRIRLFISTESGSTDRHHRIRLFVFTESDSSYPPNPEVVTAAPYPAR</sequence>
<reference evidence="1 2" key="1">
    <citation type="journal article" date="2018" name="Nat. Ecol. Evol.">
        <title>Pezizomycetes genomes reveal the molecular basis of ectomycorrhizal truffle lifestyle.</title>
        <authorList>
            <person name="Murat C."/>
            <person name="Payen T."/>
            <person name="Noel B."/>
            <person name="Kuo A."/>
            <person name="Morin E."/>
            <person name="Chen J."/>
            <person name="Kohler A."/>
            <person name="Krizsan K."/>
            <person name="Balestrini R."/>
            <person name="Da Silva C."/>
            <person name="Montanini B."/>
            <person name="Hainaut M."/>
            <person name="Levati E."/>
            <person name="Barry K.W."/>
            <person name="Belfiori B."/>
            <person name="Cichocki N."/>
            <person name="Clum A."/>
            <person name="Dockter R.B."/>
            <person name="Fauchery L."/>
            <person name="Guy J."/>
            <person name="Iotti M."/>
            <person name="Le Tacon F."/>
            <person name="Lindquist E.A."/>
            <person name="Lipzen A."/>
            <person name="Malagnac F."/>
            <person name="Mello A."/>
            <person name="Molinier V."/>
            <person name="Miyauchi S."/>
            <person name="Poulain J."/>
            <person name="Riccioni C."/>
            <person name="Rubini A."/>
            <person name="Sitrit Y."/>
            <person name="Splivallo R."/>
            <person name="Traeger S."/>
            <person name="Wang M."/>
            <person name="Zifcakova L."/>
            <person name="Wipf D."/>
            <person name="Zambonelli A."/>
            <person name="Paolocci F."/>
            <person name="Nowrousian M."/>
            <person name="Ottonello S."/>
            <person name="Baldrian P."/>
            <person name="Spatafora J.W."/>
            <person name="Henrissat B."/>
            <person name="Nagy L.G."/>
            <person name="Aury J.M."/>
            <person name="Wincker P."/>
            <person name="Grigoriev I.V."/>
            <person name="Bonfante P."/>
            <person name="Martin F.M."/>
        </authorList>
    </citation>
    <scope>NUCLEOTIDE SEQUENCE [LARGE SCALE GENOMIC DNA]</scope>
    <source>
        <strain evidence="1 2">RN42</strain>
    </source>
</reference>
<name>A0A3N4HPI8_ASCIM</name>
<evidence type="ECO:0000313" key="2">
    <source>
        <dbReference type="Proteomes" id="UP000275078"/>
    </source>
</evidence>
<dbReference type="Proteomes" id="UP000275078">
    <property type="component" value="Unassembled WGS sequence"/>
</dbReference>
<organism evidence="1 2">
    <name type="scientific">Ascobolus immersus RN42</name>
    <dbReference type="NCBI Taxonomy" id="1160509"/>
    <lineage>
        <taxon>Eukaryota</taxon>
        <taxon>Fungi</taxon>
        <taxon>Dikarya</taxon>
        <taxon>Ascomycota</taxon>
        <taxon>Pezizomycotina</taxon>
        <taxon>Pezizomycetes</taxon>
        <taxon>Pezizales</taxon>
        <taxon>Ascobolaceae</taxon>
        <taxon>Ascobolus</taxon>
    </lineage>
</organism>
<dbReference type="AlphaFoldDB" id="A0A3N4HPI8"/>